<proteinExistence type="predicted"/>
<gene>
    <name evidence="1" type="ORF">DAD186_10740</name>
</gene>
<evidence type="ECO:0000313" key="2">
    <source>
        <dbReference type="Proteomes" id="UP000092596"/>
    </source>
</evidence>
<dbReference type="Pfam" id="PF09754">
    <property type="entry name" value="PAC2"/>
    <property type="match status" value="1"/>
</dbReference>
<dbReference type="SUPFAM" id="SSF159659">
    <property type="entry name" value="Cgl1923-like"/>
    <property type="match status" value="1"/>
</dbReference>
<dbReference type="STRING" id="1630135.DAD186_10740"/>
<accession>A0A1B0ZI31</accession>
<dbReference type="EMBL" id="CP012117">
    <property type="protein sequence ID" value="ANP27624.1"/>
    <property type="molecule type" value="Genomic_DNA"/>
</dbReference>
<dbReference type="PIRSF" id="PIRSF028754">
    <property type="entry name" value="UCP028754"/>
    <property type="match status" value="1"/>
</dbReference>
<dbReference type="InterPro" id="IPR038389">
    <property type="entry name" value="PSMG2_sf"/>
</dbReference>
<organism evidence="1 2">
    <name type="scientific">Dermabacter vaginalis</name>
    <dbReference type="NCBI Taxonomy" id="1630135"/>
    <lineage>
        <taxon>Bacteria</taxon>
        <taxon>Bacillati</taxon>
        <taxon>Actinomycetota</taxon>
        <taxon>Actinomycetes</taxon>
        <taxon>Micrococcales</taxon>
        <taxon>Dermabacteraceae</taxon>
        <taxon>Dermabacter</taxon>
    </lineage>
</organism>
<dbReference type="InterPro" id="IPR008492">
    <property type="entry name" value="Rv2714-like"/>
</dbReference>
<sequence length="283" mass="31177">MAEMPANDEVIRTIAIAAFGGWNDAGTASSEALSHLMNTIGVDENAPTHTIDANGYVDFQINRPLIARDSEGQRRVTWPHTQIIPLLPHQGTRILLITGPEPSFNWTGYCEEILDRIDIEGCTLLVTLGALLADTPHTRPLPTTVTWSSHTPQVADANDYEGPIGIPTILNDIAVEAGVGTLAVWVQVPNYVGQNPVPKAAWYLLTTLGRELDMQIPLGDLDEDVRAWERGMDAMANEEEDIKHYIEQLESLRDATELPEASGERIASEFEQFLRSREDGKEG</sequence>
<dbReference type="InterPro" id="IPR019151">
    <property type="entry name" value="Proteasome_assmbl_chaperone_2"/>
</dbReference>
<evidence type="ECO:0000313" key="1">
    <source>
        <dbReference type="EMBL" id="ANP27624.1"/>
    </source>
</evidence>
<protein>
    <recommendedName>
        <fullName evidence="3">PAC2 family protein</fullName>
    </recommendedName>
</protein>
<dbReference type="Proteomes" id="UP000092596">
    <property type="component" value="Chromosome"/>
</dbReference>
<evidence type="ECO:0008006" key="3">
    <source>
        <dbReference type="Google" id="ProtNLM"/>
    </source>
</evidence>
<reference evidence="1 2" key="1">
    <citation type="submission" date="2015-06" db="EMBL/GenBank/DDBJ databases">
        <title>Investigation of pathophysiology for high-risk pregnancy and development of treatment modality based on it.</title>
        <authorList>
            <person name="Kim B.-C."/>
            <person name="Lim S."/>
        </authorList>
    </citation>
    <scope>NUCLEOTIDE SEQUENCE [LARGE SCALE GENOMIC DNA]</scope>
    <source>
        <strain evidence="1 2">AD1-86</strain>
    </source>
</reference>
<dbReference type="AlphaFoldDB" id="A0A1B0ZI31"/>
<dbReference type="Gene3D" id="3.40.50.10900">
    <property type="entry name" value="PAC-like subunit"/>
    <property type="match status" value="1"/>
</dbReference>
<dbReference type="KEGG" id="dva:DAD186_10740"/>
<name>A0A1B0ZI31_9MICO</name>